<name>A0A6C0AYB4_9ZZZZ</name>
<dbReference type="AlphaFoldDB" id="A0A6C0AYB4"/>
<keyword evidence="1" id="KW-0175">Coiled coil</keyword>
<reference evidence="2" key="1">
    <citation type="journal article" date="2020" name="Nature">
        <title>Giant virus diversity and host interactions through global metagenomics.</title>
        <authorList>
            <person name="Schulz F."/>
            <person name="Roux S."/>
            <person name="Paez-Espino D."/>
            <person name="Jungbluth S."/>
            <person name="Walsh D.A."/>
            <person name="Denef V.J."/>
            <person name="McMahon K.D."/>
            <person name="Konstantinidis K.T."/>
            <person name="Eloe-Fadrosh E.A."/>
            <person name="Kyrpides N.C."/>
            <person name="Woyke T."/>
        </authorList>
    </citation>
    <scope>NUCLEOTIDE SEQUENCE</scope>
    <source>
        <strain evidence="2">GVMAG-M-3300009182-67</strain>
    </source>
</reference>
<evidence type="ECO:0000256" key="1">
    <source>
        <dbReference type="SAM" id="Coils"/>
    </source>
</evidence>
<proteinExistence type="predicted"/>
<feature type="coiled-coil region" evidence="1">
    <location>
        <begin position="5"/>
        <end position="38"/>
    </location>
</feature>
<organism evidence="2">
    <name type="scientific">viral metagenome</name>
    <dbReference type="NCBI Taxonomy" id="1070528"/>
    <lineage>
        <taxon>unclassified sequences</taxon>
        <taxon>metagenomes</taxon>
        <taxon>organismal metagenomes</taxon>
    </lineage>
</organism>
<protein>
    <submittedName>
        <fullName evidence="2">Uncharacterized protein</fullName>
    </submittedName>
</protein>
<dbReference type="EMBL" id="MN739039">
    <property type="protein sequence ID" value="QHS84975.1"/>
    <property type="molecule type" value="Genomic_DNA"/>
</dbReference>
<evidence type="ECO:0000313" key="2">
    <source>
        <dbReference type="EMBL" id="QHS84975.1"/>
    </source>
</evidence>
<accession>A0A6C0AYB4</accession>
<sequence>MARTKASMLKEREDVLEQLQAEEELERQRETELREEQELDLLFREAKRNKEINKRVSYVRPGSGPIKKERTRKIIIQDDSPEPGGSLTKRVRSFRRASPETRRRFMEEQSMEHIYNPNAFGKRKIRSVENEIKYLNSI</sequence>